<proteinExistence type="predicted"/>
<dbReference type="Proteomes" id="UP001516400">
    <property type="component" value="Unassembled WGS sequence"/>
</dbReference>
<sequence>MRKKILDACEIIWVDCSAFKYDGHVVYHPGGNDRMRGVAIIVSEYLNKAVNNYFTISDRMMLVQFQGTQLNINVLQVYAPTADNSQLVINNFHQQLGETLKYTK</sequence>
<dbReference type="AlphaFoldDB" id="A0ABD2MI43"/>
<accession>A0ABD2MI43</accession>
<evidence type="ECO:0000313" key="1">
    <source>
        <dbReference type="EMBL" id="KAL3265998.1"/>
    </source>
</evidence>
<gene>
    <name evidence="1" type="ORF">HHI36_010187</name>
</gene>
<keyword evidence="2" id="KW-1185">Reference proteome</keyword>
<comment type="caution">
    <text evidence="1">The sequence shown here is derived from an EMBL/GenBank/DDBJ whole genome shotgun (WGS) entry which is preliminary data.</text>
</comment>
<reference evidence="1 2" key="1">
    <citation type="journal article" date="2021" name="BMC Biol.">
        <title>Horizontally acquired antibacterial genes associated with adaptive radiation of ladybird beetles.</title>
        <authorList>
            <person name="Li H.S."/>
            <person name="Tang X.F."/>
            <person name="Huang Y.H."/>
            <person name="Xu Z.Y."/>
            <person name="Chen M.L."/>
            <person name="Du X.Y."/>
            <person name="Qiu B.Y."/>
            <person name="Chen P.T."/>
            <person name="Zhang W."/>
            <person name="Slipinski A."/>
            <person name="Escalona H.E."/>
            <person name="Waterhouse R.M."/>
            <person name="Zwick A."/>
            <person name="Pang H."/>
        </authorList>
    </citation>
    <scope>NUCLEOTIDE SEQUENCE [LARGE SCALE GENOMIC DNA]</scope>
    <source>
        <strain evidence="1">SYSU2018</strain>
    </source>
</reference>
<evidence type="ECO:0008006" key="3">
    <source>
        <dbReference type="Google" id="ProtNLM"/>
    </source>
</evidence>
<organism evidence="1 2">
    <name type="scientific">Cryptolaemus montrouzieri</name>
    <dbReference type="NCBI Taxonomy" id="559131"/>
    <lineage>
        <taxon>Eukaryota</taxon>
        <taxon>Metazoa</taxon>
        <taxon>Ecdysozoa</taxon>
        <taxon>Arthropoda</taxon>
        <taxon>Hexapoda</taxon>
        <taxon>Insecta</taxon>
        <taxon>Pterygota</taxon>
        <taxon>Neoptera</taxon>
        <taxon>Endopterygota</taxon>
        <taxon>Coleoptera</taxon>
        <taxon>Polyphaga</taxon>
        <taxon>Cucujiformia</taxon>
        <taxon>Coccinelloidea</taxon>
        <taxon>Coccinellidae</taxon>
        <taxon>Scymninae</taxon>
        <taxon>Scymnini</taxon>
        <taxon>Cryptolaemus</taxon>
    </lineage>
</organism>
<protein>
    <recommendedName>
        <fullName evidence="3">Transposase</fullName>
    </recommendedName>
</protein>
<evidence type="ECO:0000313" key="2">
    <source>
        <dbReference type="Proteomes" id="UP001516400"/>
    </source>
</evidence>
<name>A0ABD2MI43_9CUCU</name>
<dbReference type="InterPro" id="IPR036691">
    <property type="entry name" value="Endo/exonu/phosph_ase_sf"/>
</dbReference>
<dbReference type="EMBL" id="JABFTP020000001">
    <property type="protein sequence ID" value="KAL3265998.1"/>
    <property type="molecule type" value="Genomic_DNA"/>
</dbReference>
<dbReference type="Gene3D" id="3.60.10.10">
    <property type="entry name" value="Endonuclease/exonuclease/phosphatase"/>
    <property type="match status" value="1"/>
</dbReference>